<sequence length="568" mass="64205">MNAKILKQIVAVALLFLIKTAAIAQIPVNNPYFTKYNSVNHWTDNLPWKNTVNAVKIPGLIDEKGRVDSLTLSKTMKDISDNGGGVLFFPKGKYYLNADVELFSGVILRGADPETSKNGINEDYKPPTQFLFPQYLPSFTGKGTPDNTAFKTIHAGKVERENFGVVNIDVNRARLDFANVSHNNVIVFGVRSNNAANCYSPYCNVDGTQAWVRFPNIYNNNIAIYSKNNALIANCRINDAITDDFAMPNIMTNDGDVFTKDTVKFQYSNQSAILMKEGEMSNKENKIEVLDNFAACGKPAIYKINLETKNGISRGNVLGDIALQNLVVPNGFYSKKIQESVSKLFLKEVYIKNGKDTLYYQLLKPRNYDPKKKYPLVLFFHGIGERGVNNNPLVHFVQTFTKEEIADQYPCFVLVPHLVKMTDEWTGNEGNINSPPQPSLQMSIEVVNKLKKEYSIDNKKMYVAGVSTGGHAVLDVLLRYPKLFNNAIVMSYLFPLTEKQYKVVKNASFYISAGKYDPDIPVEYMRLVAQNLRFANAKVKYFEYETTHMSWLYLCTDPKFLGEMFKKN</sequence>
<dbReference type="InterPro" id="IPR000801">
    <property type="entry name" value="Esterase-like"/>
</dbReference>
<organism evidence="3 4">
    <name type="scientific">Pedobacter lusitanus</name>
    <dbReference type="NCBI Taxonomy" id="1503925"/>
    <lineage>
        <taxon>Bacteria</taxon>
        <taxon>Pseudomonadati</taxon>
        <taxon>Bacteroidota</taxon>
        <taxon>Sphingobacteriia</taxon>
        <taxon>Sphingobacteriales</taxon>
        <taxon>Sphingobacteriaceae</taxon>
        <taxon>Pedobacter</taxon>
    </lineage>
</organism>
<dbReference type="EMBL" id="JXRA01000007">
    <property type="protein sequence ID" value="KIO78674.1"/>
    <property type="molecule type" value="Genomic_DNA"/>
</dbReference>
<dbReference type="Gene3D" id="3.40.50.1820">
    <property type="entry name" value="alpha/beta hydrolase"/>
    <property type="match status" value="1"/>
</dbReference>
<dbReference type="InterPro" id="IPR029058">
    <property type="entry name" value="AB_hydrolase_fold"/>
</dbReference>
<gene>
    <name evidence="3" type="ORF">TH53_01900</name>
</gene>
<feature type="signal peptide" evidence="2">
    <location>
        <begin position="1"/>
        <end position="24"/>
    </location>
</feature>
<dbReference type="Proteomes" id="UP000032049">
    <property type="component" value="Unassembled WGS sequence"/>
</dbReference>
<evidence type="ECO:0000313" key="4">
    <source>
        <dbReference type="Proteomes" id="UP000032049"/>
    </source>
</evidence>
<protein>
    <submittedName>
        <fullName evidence="3">Uncharacterized protein</fullName>
    </submittedName>
</protein>
<evidence type="ECO:0000256" key="1">
    <source>
        <dbReference type="ARBA" id="ARBA00022729"/>
    </source>
</evidence>
<dbReference type="InterPro" id="IPR011050">
    <property type="entry name" value="Pectin_lyase_fold/virulence"/>
</dbReference>
<dbReference type="STRING" id="1503925.TH53_01900"/>
<keyword evidence="1 2" id="KW-0732">Signal</keyword>
<dbReference type="OrthoDB" id="9764953at2"/>
<feature type="chain" id="PRO_5005427657" evidence="2">
    <location>
        <begin position="25"/>
        <end position="568"/>
    </location>
</feature>
<dbReference type="RefSeq" id="WP_041877879.1">
    <property type="nucleotide sequence ID" value="NZ_CP157278.1"/>
</dbReference>
<evidence type="ECO:0000256" key="2">
    <source>
        <dbReference type="SAM" id="SignalP"/>
    </source>
</evidence>
<evidence type="ECO:0000313" key="3">
    <source>
        <dbReference type="EMBL" id="KIO78674.1"/>
    </source>
</evidence>
<dbReference type="Gene3D" id="2.160.20.10">
    <property type="entry name" value="Single-stranded right-handed beta-helix, Pectin lyase-like"/>
    <property type="match status" value="1"/>
</dbReference>
<keyword evidence="4" id="KW-1185">Reference proteome</keyword>
<dbReference type="PANTHER" id="PTHR43037:SF1">
    <property type="entry name" value="BLL1128 PROTEIN"/>
    <property type="match status" value="1"/>
</dbReference>
<dbReference type="InterPro" id="IPR012334">
    <property type="entry name" value="Pectin_lyas_fold"/>
</dbReference>
<dbReference type="AlphaFoldDB" id="A0A0D0G1K0"/>
<proteinExistence type="predicted"/>
<dbReference type="PANTHER" id="PTHR43037">
    <property type="entry name" value="UNNAMED PRODUCT-RELATED"/>
    <property type="match status" value="1"/>
</dbReference>
<dbReference type="Pfam" id="PF00756">
    <property type="entry name" value="Esterase"/>
    <property type="match status" value="1"/>
</dbReference>
<reference evidence="3 4" key="1">
    <citation type="submission" date="2015-01" db="EMBL/GenBank/DDBJ databases">
        <title>Draft genome sequence of Pedobacter sp. NL19 isolated from sludge of an effluent treatment pond in an abandoned uranium mine.</title>
        <authorList>
            <person name="Santos T."/>
            <person name="Caetano T."/>
            <person name="Covas C."/>
            <person name="Cruz A."/>
            <person name="Mendo S."/>
        </authorList>
    </citation>
    <scope>NUCLEOTIDE SEQUENCE [LARGE SCALE GENOMIC DNA]</scope>
    <source>
        <strain evidence="3 4">NL19</strain>
    </source>
</reference>
<comment type="caution">
    <text evidence="3">The sequence shown here is derived from an EMBL/GenBank/DDBJ whole genome shotgun (WGS) entry which is preliminary data.</text>
</comment>
<dbReference type="SUPFAM" id="SSF53474">
    <property type="entry name" value="alpha/beta-Hydrolases"/>
    <property type="match status" value="1"/>
</dbReference>
<accession>A0A0D0G1K0</accession>
<dbReference type="SUPFAM" id="SSF51126">
    <property type="entry name" value="Pectin lyase-like"/>
    <property type="match status" value="1"/>
</dbReference>
<dbReference type="InterPro" id="IPR050955">
    <property type="entry name" value="Plant_Biomass_Hydrol_Est"/>
</dbReference>
<name>A0A0D0G1K0_9SPHI</name>